<dbReference type="AlphaFoldDB" id="D5EY95"/>
<reference evidence="2 3" key="1">
    <citation type="journal article" date="2010" name="Microb. Ecol.">
        <title>Comparative genome analysis of Prevotella ruminicola and Prevotella bryantii: insights into their environmental niche.</title>
        <authorList>
            <consortium name="North American Consortium for Rumen Bacteria"/>
            <person name="Purushe J."/>
            <person name="Fouts D.E."/>
            <person name="Morrison M."/>
            <person name="White B.A."/>
            <person name="Mackie R.I."/>
            <person name="Coutinho P.M."/>
            <person name="Henrissat B."/>
            <person name="Nelson K.E."/>
        </authorList>
    </citation>
    <scope>NUCLEOTIDE SEQUENCE [LARGE SCALE GENOMIC DNA]</scope>
    <source>
        <strain evidence="3">ATCC 19189 / JCM 8958 / 23</strain>
    </source>
</reference>
<evidence type="ECO:0000313" key="3">
    <source>
        <dbReference type="Proteomes" id="UP000000927"/>
    </source>
</evidence>
<sequence length="403" mass="47366">MYIFYGYNWKNMSGEEYKKWVNEAYLYISKKEVYDRVNQLKYVNVGSTQYIPKIDGNVEFVFLGHDAHEGRGDNDKLDITFAKERFYKGNGDPRIWRKCPEWKIWNNMERALWRVGFAEIMDDKYISDEILKNTIVTNALFFTYANDSEKALAKKLNTLLGPDIVNECMKRTGELIFEVIKPKMVICSSCSMVFEPLIKNYNADIRYEVIRLEGTSRRVMRCNYNGVTVLGIPHTSYPVPLPVAAFVRDSYLGKDNGYTMSNVSYASSINPMHLRAKALKKMISKNWAVQSIYYNILYHEYYSTKVDGKYVNSKDNIVIDLTPEEDKNQYVVLVFTRQNDIEKTRDLIKGIWPYEKFNPWVCDKSRHVHEVISFEESNEEIKNKMEKVLQEVKAYRDKEYPLK</sequence>
<feature type="coiled-coil region" evidence="1">
    <location>
        <begin position="371"/>
        <end position="398"/>
    </location>
</feature>
<dbReference type="KEGG" id="pru:PRU_2816"/>
<gene>
    <name evidence="2" type="ordered locus">PRU_2816</name>
</gene>
<protein>
    <submittedName>
        <fullName evidence="2">Uncharacterized protein</fullName>
    </submittedName>
</protein>
<keyword evidence="1" id="KW-0175">Coiled coil</keyword>
<evidence type="ECO:0000313" key="2">
    <source>
        <dbReference type="EMBL" id="ADE82939.1"/>
    </source>
</evidence>
<evidence type="ECO:0000256" key="1">
    <source>
        <dbReference type="SAM" id="Coils"/>
    </source>
</evidence>
<dbReference type="EMBL" id="CP002006">
    <property type="protein sequence ID" value="ADE82939.1"/>
    <property type="molecule type" value="Genomic_DNA"/>
</dbReference>
<name>D5EY95_XYLR2</name>
<keyword evidence="3" id="KW-1185">Reference proteome</keyword>
<dbReference type="Proteomes" id="UP000000927">
    <property type="component" value="Chromosome"/>
</dbReference>
<proteinExistence type="predicted"/>
<accession>D5EY95</accession>
<dbReference type="HOGENOM" id="CLU_683063_0_0_10"/>
<organism evidence="2 3">
    <name type="scientific">Xylanibacter ruminicola (strain ATCC 19189 / DSM 19721 / CIP 105475 / JCM 8958 / 23)</name>
    <name type="common">Prevotella ruminicola</name>
    <dbReference type="NCBI Taxonomy" id="264731"/>
    <lineage>
        <taxon>Bacteria</taxon>
        <taxon>Pseudomonadati</taxon>
        <taxon>Bacteroidota</taxon>
        <taxon>Bacteroidia</taxon>
        <taxon>Bacteroidales</taxon>
        <taxon>Prevotellaceae</taxon>
        <taxon>Xylanibacter</taxon>
    </lineage>
</organism>